<organism evidence="3 4">
    <name type="scientific">Planoprotostelium fungivorum</name>
    <dbReference type="NCBI Taxonomy" id="1890364"/>
    <lineage>
        <taxon>Eukaryota</taxon>
        <taxon>Amoebozoa</taxon>
        <taxon>Evosea</taxon>
        <taxon>Variosea</taxon>
        <taxon>Cavosteliida</taxon>
        <taxon>Cavosteliaceae</taxon>
        <taxon>Planoprotostelium</taxon>
    </lineage>
</organism>
<evidence type="ECO:0000256" key="2">
    <source>
        <dbReference type="SAM" id="Phobius"/>
    </source>
</evidence>
<reference evidence="3 4" key="1">
    <citation type="journal article" date="2018" name="Genome Biol. Evol.">
        <title>Multiple Roots of Fruiting Body Formation in Amoebozoa.</title>
        <authorList>
            <person name="Hillmann F."/>
            <person name="Forbes G."/>
            <person name="Novohradska S."/>
            <person name="Ferling I."/>
            <person name="Riege K."/>
            <person name="Groth M."/>
            <person name="Westermann M."/>
            <person name="Marz M."/>
            <person name="Spaller T."/>
            <person name="Winckler T."/>
            <person name="Schaap P."/>
            <person name="Glockner G."/>
        </authorList>
    </citation>
    <scope>NUCLEOTIDE SEQUENCE [LARGE SCALE GENOMIC DNA]</scope>
    <source>
        <strain evidence="3 4">Jena</strain>
    </source>
</reference>
<keyword evidence="2" id="KW-1133">Transmembrane helix</keyword>
<protein>
    <submittedName>
        <fullName evidence="3">Uncharacterized protein</fullName>
    </submittedName>
</protein>
<sequence length="93" mass="10509">QGKGFTKMDNLDSYPSSDSVSCIVSGSKAKRISDLQIRRLCILLVKGSGYSQGTTLDSLEVLHIVWFSLFFTIVVTTVRHKTKSVRDHRRTKY</sequence>
<feature type="transmembrane region" description="Helical" evidence="2">
    <location>
        <begin position="61"/>
        <end position="80"/>
    </location>
</feature>
<keyword evidence="4" id="KW-1185">Reference proteome</keyword>
<feature type="non-terminal residue" evidence="3">
    <location>
        <position position="1"/>
    </location>
</feature>
<proteinExistence type="predicted"/>
<comment type="caution">
    <text evidence="3">The sequence shown here is derived from an EMBL/GenBank/DDBJ whole genome shotgun (WGS) entry which is preliminary data.</text>
</comment>
<keyword evidence="2" id="KW-0812">Transmembrane</keyword>
<name>A0A2P6MMK1_9EUKA</name>
<gene>
    <name evidence="3" type="ORF">PROFUN_16961</name>
</gene>
<evidence type="ECO:0000313" key="4">
    <source>
        <dbReference type="Proteomes" id="UP000241769"/>
    </source>
</evidence>
<feature type="region of interest" description="Disordered" evidence="1">
    <location>
        <begin position="1"/>
        <end position="20"/>
    </location>
</feature>
<keyword evidence="2" id="KW-0472">Membrane</keyword>
<dbReference type="Proteomes" id="UP000241769">
    <property type="component" value="Unassembled WGS sequence"/>
</dbReference>
<dbReference type="EMBL" id="MDYQ01000745">
    <property type="protein sequence ID" value="PRP72929.1"/>
    <property type="molecule type" value="Genomic_DNA"/>
</dbReference>
<evidence type="ECO:0000313" key="3">
    <source>
        <dbReference type="EMBL" id="PRP72929.1"/>
    </source>
</evidence>
<dbReference type="InParanoid" id="A0A2P6MMK1"/>
<evidence type="ECO:0000256" key="1">
    <source>
        <dbReference type="SAM" id="MobiDB-lite"/>
    </source>
</evidence>
<accession>A0A2P6MMK1</accession>
<dbReference type="AlphaFoldDB" id="A0A2P6MMK1"/>